<proteinExistence type="predicted"/>
<comment type="caution">
    <text evidence="1">The sequence shown here is derived from an EMBL/GenBank/DDBJ whole genome shotgun (WGS) entry which is preliminary data.</text>
</comment>
<dbReference type="Gene3D" id="3.30.420.10">
    <property type="entry name" value="Ribonuclease H-like superfamily/Ribonuclease H"/>
    <property type="match status" value="1"/>
</dbReference>
<dbReference type="OrthoDB" id="10017160at2759"/>
<dbReference type="GO" id="GO:0032259">
    <property type="term" value="P:methylation"/>
    <property type="evidence" value="ECO:0007669"/>
    <property type="project" value="UniProtKB-KW"/>
</dbReference>
<name>A0A4C1TC37_EUMVA</name>
<dbReference type="PANTHER" id="PTHR46060:SF1">
    <property type="entry name" value="MARINER MOS1 TRANSPOSASE-LIKE PROTEIN"/>
    <property type="match status" value="1"/>
</dbReference>
<dbReference type="InterPro" id="IPR036397">
    <property type="entry name" value="RNaseH_sf"/>
</dbReference>
<gene>
    <name evidence="1" type="primary">SETMAR</name>
    <name evidence="1" type="ORF">EVAR_5986_1</name>
</gene>
<dbReference type="STRING" id="151549.A0A4C1TC37"/>
<reference evidence="1 2" key="1">
    <citation type="journal article" date="2019" name="Commun. Biol.">
        <title>The bagworm genome reveals a unique fibroin gene that provides high tensile strength.</title>
        <authorList>
            <person name="Kono N."/>
            <person name="Nakamura H."/>
            <person name="Ohtoshi R."/>
            <person name="Tomita M."/>
            <person name="Numata K."/>
            <person name="Arakawa K."/>
        </authorList>
    </citation>
    <scope>NUCLEOTIDE SEQUENCE [LARGE SCALE GENOMIC DNA]</scope>
</reference>
<organism evidence="1 2">
    <name type="scientific">Eumeta variegata</name>
    <name type="common">Bagworm moth</name>
    <name type="synonym">Eumeta japonica</name>
    <dbReference type="NCBI Taxonomy" id="151549"/>
    <lineage>
        <taxon>Eukaryota</taxon>
        <taxon>Metazoa</taxon>
        <taxon>Ecdysozoa</taxon>
        <taxon>Arthropoda</taxon>
        <taxon>Hexapoda</taxon>
        <taxon>Insecta</taxon>
        <taxon>Pterygota</taxon>
        <taxon>Neoptera</taxon>
        <taxon>Endopterygota</taxon>
        <taxon>Lepidoptera</taxon>
        <taxon>Glossata</taxon>
        <taxon>Ditrysia</taxon>
        <taxon>Tineoidea</taxon>
        <taxon>Psychidae</taxon>
        <taxon>Oiketicinae</taxon>
        <taxon>Eumeta</taxon>
    </lineage>
</organism>
<protein>
    <submittedName>
        <fullName evidence="1">Histone-lysine N-methyltransferase SETMAR</fullName>
    </submittedName>
</protein>
<dbReference type="GO" id="GO:0003676">
    <property type="term" value="F:nucleic acid binding"/>
    <property type="evidence" value="ECO:0007669"/>
    <property type="project" value="InterPro"/>
</dbReference>
<evidence type="ECO:0000313" key="1">
    <source>
        <dbReference type="EMBL" id="GBP11150.1"/>
    </source>
</evidence>
<dbReference type="EMBL" id="BGZK01000045">
    <property type="protein sequence ID" value="GBP11150.1"/>
    <property type="molecule type" value="Genomic_DNA"/>
</dbReference>
<dbReference type="PANTHER" id="PTHR46060">
    <property type="entry name" value="MARINER MOS1 TRANSPOSASE-LIKE PROTEIN"/>
    <property type="match status" value="1"/>
</dbReference>
<keyword evidence="1" id="KW-0808">Transferase</keyword>
<evidence type="ECO:0000313" key="2">
    <source>
        <dbReference type="Proteomes" id="UP000299102"/>
    </source>
</evidence>
<dbReference type="Proteomes" id="UP000299102">
    <property type="component" value="Unassembled WGS sequence"/>
</dbReference>
<keyword evidence="2" id="KW-1185">Reference proteome</keyword>
<accession>A0A4C1TC37</accession>
<dbReference type="InterPro" id="IPR001888">
    <property type="entry name" value="Transposase_1"/>
</dbReference>
<dbReference type="AlphaFoldDB" id="A0A4C1TC37"/>
<dbReference type="GO" id="GO:0008168">
    <property type="term" value="F:methyltransferase activity"/>
    <property type="evidence" value="ECO:0007669"/>
    <property type="project" value="UniProtKB-KW"/>
</dbReference>
<keyword evidence="1" id="KW-0489">Methyltransferase</keyword>
<dbReference type="Pfam" id="PF01359">
    <property type="entry name" value="Transposase_1"/>
    <property type="match status" value="1"/>
</dbReference>
<sequence length="155" mass="18032">MEETWLYHHDPETKLLGLLSRSMTMKRPSFRTPKKYKASRSTGKIIGSLFWDNKPVVMIEYLDCGDTVRSSFYAEQIKKLHNKIGKIRRGKEPKTVLFYQDNISVHKSALAVIGNTGFEILEHSPYLSDHAPHDFYLFSRSKEYLNGNRFEDDEA</sequence>
<dbReference type="InterPro" id="IPR052709">
    <property type="entry name" value="Transposase-MT_Hybrid"/>
</dbReference>